<feature type="domain" description="Tubulin/FtsZ GTPase" evidence="7">
    <location>
        <begin position="24"/>
        <end position="216"/>
    </location>
</feature>
<name>Q01Q52_SOLUE</name>
<dbReference type="eggNOG" id="COG0206">
    <property type="taxonomic scope" value="Bacteria"/>
</dbReference>
<dbReference type="SUPFAM" id="SSF52490">
    <property type="entry name" value="Tubulin nucleotide-binding domain-like"/>
    <property type="match status" value="1"/>
</dbReference>
<evidence type="ECO:0000256" key="5">
    <source>
        <dbReference type="NCBIfam" id="TIGR00065"/>
    </source>
</evidence>
<reference evidence="9" key="1">
    <citation type="submission" date="2006-10" db="EMBL/GenBank/DDBJ databases">
        <title>Complete sequence of Solibacter usitatus Ellin6076.</title>
        <authorList>
            <consortium name="US DOE Joint Genome Institute"/>
            <person name="Copeland A."/>
            <person name="Lucas S."/>
            <person name="Lapidus A."/>
            <person name="Barry K."/>
            <person name="Detter J.C."/>
            <person name="Glavina del Rio T."/>
            <person name="Hammon N."/>
            <person name="Israni S."/>
            <person name="Dalin E."/>
            <person name="Tice H."/>
            <person name="Pitluck S."/>
            <person name="Thompson L.S."/>
            <person name="Brettin T."/>
            <person name="Bruce D."/>
            <person name="Han C."/>
            <person name="Tapia R."/>
            <person name="Gilna P."/>
            <person name="Schmutz J."/>
            <person name="Larimer F."/>
            <person name="Land M."/>
            <person name="Hauser L."/>
            <person name="Kyrpides N."/>
            <person name="Mikhailova N."/>
            <person name="Janssen P.H."/>
            <person name="Kuske C.R."/>
            <person name="Richardson P."/>
        </authorList>
    </citation>
    <scope>NUCLEOTIDE SEQUENCE</scope>
    <source>
        <strain evidence="9">Ellin6076</strain>
    </source>
</reference>
<keyword evidence="3 4" id="KW-0342">GTP-binding</keyword>
<dbReference type="Pfam" id="PF12327">
    <property type="entry name" value="FtsZ_C"/>
    <property type="match status" value="1"/>
</dbReference>
<comment type="subcellular location">
    <subcellularLocation>
        <location evidence="4">Cytoplasm</location>
    </subcellularLocation>
    <text evidence="4">Assembles at midcell at the inner surface of the cytoplasmic membrane.</text>
</comment>
<dbReference type="GO" id="GO:0051258">
    <property type="term" value="P:protein polymerization"/>
    <property type="evidence" value="ECO:0007669"/>
    <property type="project" value="UniProtKB-UniRule"/>
</dbReference>
<feature type="binding site" evidence="4">
    <location>
        <begin position="32"/>
        <end position="36"/>
    </location>
    <ligand>
        <name>GTP</name>
        <dbReference type="ChEBI" id="CHEBI:37565"/>
    </ligand>
</feature>
<dbReference type="Pfam" id="PF00091">
    <property type="entry name" value="Tubulin"/>
    <property type="match status" value="1"/>
</dbReference>
<comment type="subunit">
    <text evidence="4">Homodimer. Polymerizes to form a dynamic ring structure in a strictly GTP-dependent manner. Interacts directly with several other division proteins.</text>
</comment>
<dbReference type="Gene3D" id="3.30.1330.20">
    <property type="entry name" value="Tubulin/FtsZ, C-terminal domain"/>
    <property type="match status" value="1"/>
</dbReference>
<dbReference type="HAMAP" id="MF_00909">
    <property type="entry name" value="FtsZ"/>
    <property type="match status" value="1"/>
</dbReference>
<dbReference type="InterPro" id="IPR000158">
    <property type="entry name" value="Cell_div_FtsZ"/>
</dbReference>
<comment type="function">
    <text evidence="4 6">Essential cell division protein that forms a contractile ring structure (Z ring) at the future cell division site. The regulation of the ring assembly controls the timing and the location of cell division. One of the functions of the FtsZ ring is to recruit other cell division proteins to the septum to produce a new cell wall between the dividing cells. Binds GTP and shows GTPase activity.</text>
</comment>
<dbReference type="SMART" id="SM00865">
    <property type="entry name" value="Tubulin_C"/>
    <property type="match status" value="1"/>
</dbReference>
<keyword evidence="4" id="KW-0963">Cytoplasm</keyword>
<dbReference type="Gene3D" id="3.40.50.1440">
    <property type="entry name" value="Tubulin/FtsZ, GTPase domain"/>
    <property type="match status" value="1"/>
</dbReference>
<feature type="binding site" evidence="4">
    <location>
        <position position="198"/>
    </location>
    <ligand>
        <name>GTP</name>
        <dbReference type="ChEBI" id="CHEBI:37565"/>
    </ligand>
</feature>
<evidence type="ECO:0000256" key="1">
    <source>
        <dbReference type="ARBA" id="ARBA00009690"/>
    </source>
</evidence>
<accession>Q01Q52</accession>
<feature type="binding site" evidence="4">
    <location>
        <position position="150"/>
    </location>
    <ligand>
        <name>GTP</name>
        <dbReference type="ChEBI" id="CHEBI:37565"/>
    </ligand>
</feature>
<dbReference type="GO" id="GO:0000917">
    <property type="term" value="P:division septum assembly"/>
    <property type="evidence" value="ECO:0007669"/>
    <property type="project" value="UniProtKB-KW"/>
</dbReference>
<keyword evidence="2 4" id="KW-0547">Nucleotide-binding</keyword>
<dbReference type="InterPro" id="IPR003008">
    <property type="entry name" value="Tubulin_FtsZ_GTPase"/>
</dbReference>
<evidence type="ECO:0000259" key="8">
    <source>
        <dbReference type="SMART" id="SM00865"/>
    </source>
</evidence>
<dbReference type="GO" id="GO:0005525">
    <property type="term" value="F:GTP binding"/>
    <property type="evidence" value="ECO:0007669"/>
    <property type="project" value="UniProtKB-UniRule"/>
</dbReference>
<dbReference type="CDD" id="cd02201">
    <property type="entry name" value="FtsZ_type1"/>
    <property type="match status" value="1"/>
</dbReference>
<dbReference type="InParanoid" id="Q01Q52"/>
<dbReference type="InterPro" id="IPR036525">
    <property type="entry name" value="Tubulin/FtsZ_GTPase_sf"/>
</dbReference>
<protein>
    <recommendedName>
        <fullName evidence="4 5">Cell division protein FtsZ</fullName>
    </recommendedName>
</protein>
<dbReference type="PANTHER" id="PTHR30314">
    <property type="entry name" value="CELL DIVISION PROTEIN FTSZ-RELATED"/>
    <property type="match status" value="1"/>
</dbReference>
<evidence type="ECO:0000256" key="2">
    <source>
        <dbReference type="ARBA" id="ARBA00022741"/>
    </source>
</evidence>
<dbReference type="GO" id="GO:0003924">
    <property type="term" value="F:GTPase activity"/>
    <property type="evidence" value="ECO:0007669"/>
    <property type="project" value="UniProtKB-UniRule"/>
</dbReference>
<dbReference type="GO" id="GO:0005737">
    <property type="term" value="C:cytoplasm"/>
    <property type="evidence" value="ECO:0007669"/>
    <property type="project" value="UniProtKB-SubCell"/>
</dbReference>
<dbReference type="InterPro" id="IPR018316">
    <property type="entry name" value="Tubulin/FtsZ_2-layer-sand-dom"/>
</dbReference>
<dbReference type="SMART" id="SM00864">
    <property type="entry name" value="Tubulin"/>
    <property type="match status" value="1"/>
</dbReference>
<evidence type="ECO:0000256" key="6">
    <source>
        <dbReference type="RuleBase" id="RU000631"/>
    </source>
</evidence>
<dbReference type="EMBL" id="CP000473">
    <property type="protein sequence ID" value="ABJ88218.1"/>
    <property type="molecule type" value="Genomic_DNA"/>
</dbReference>
<dbReference type="PROSITE" id="PS01135">
    <property type="entry name" value="FTSZ_2"/>
    <property type="match status" value="1"/>
</dbReference>
<evidence type="ECO:0000256" key="3">
    <source>
        <dbReference type="ARBA" id="ARBA00023134"/>
    </source>
</evidence>
<dbReference type="InterPro" id="IPR008280">
    <property type="entry name" value="Tub_FtsZ_C"/>
</dbReference>
<feature type="binding site" evidence="4">
    <location>
        <position position="154"/>
    </location>
    <ligand>
        <name>GTP</name>
        <dbReference type="ChEBI" id="CHEBI:37565"/>
    </ligand>
</feature>
<comment type="similarity">
    <text evidence="1 4 6">Belongs to the FtsZ family.</text>
</comment>
<dbReference type="PRINTS" id="PR00423">
    <property type="entry name" value="CELLDVISFTSZ"/>
</dbReference>
<feature type="binding site" evidence="4">
    <location>
        <begin position="119"/>
        <end position="121"/>
    </location>
    <ligand>
        <name>GTP</name>
        <dbReference type="ChEBI" id="CHEBI:37565"/>
    </ligand>
</feature>
<dbReference type="InterPro" id="IPR037103">
    <property type="entry name" value="Tubulin/FtsZ-like_C"/>
</dbReference>
<evidence type="ECO:0000256" key="4">
    <source>
        <dbReference type="HAMAP-Rule" id="MF_00909"/>
    </source>
</evidence>
<dbReference type="NCBIfam" id="TIGR00065">
    <property type="entry name" value="ftsZ"/>
    <property type="match status" value="1"/>
</dbReference>
<gene>
    <name evidence="4" type="primary">ftsZ</name>
    <name evidence="9" type="ordered locus">Acid_7307</name>
</gene>
<dbReference type="HOGENOM" id="CLU_024865_0_1_0"/>
<dbReference type="InterPro" id="IPR020805">
    <property type="entry name" value="Cell_div_FtsZ_CS"/>
</dbReference>
<dbReference type="GO" id="GO:0043093">
    <property type="term" value="P:FtsZ-dependent cytokinesis"/>
    <property type="evidence" value="ECO:0007669"/>
    <property type="project" value="UniProtKB-UniRule"/>
</dbReference>
<dbReference type="FunCoup" id="Q01Q52">
    <property type="interactions" value="557"/>
</dbReference>
<sequence length="404" mass="42418">MALIDGDMDDLKYEMEEEARSGTRIKVIGVGGGGCNAVARMVAEGLEGVQFYAMNTDTQALSACAVPNKLQLGARVTNGLGAGSNPEIGRQAALENTDAIVELLQGADMVFVTAGLGGGTGTGAAPVIASLAKELDALTVAVVTKPFGFEGPRRMRLAEEGLGRLAGTVDTVIAIPNDRLLNLVPRGTSFFESFKVADDLLRQAVQGISDIIITPGLINRDFSDIKATMVGMGYAMMGTAIGRGEKAAVDAARQAISCPLLEDTRIAGSRGILINITGSSRLGLHEVNEACSIIREAAECDDVQINFGVILNESLADAVKITVIATGFQPESAPLPERRGSVTPVIRVQQRLPEPEPVVEQEIAASAPEPVPEPAPVLVAEPEPVLDLDDLDTPAYLRQGRLLN</sequence>
<dbReference type="SUPFAM" id="SSF55307">
    <property type="entry name" value="Tubulin C-terminal domain-like"/>
    <property type="match status" value="1"/>
</dbReference>
<keyword evidence="4 6" id="KW-0717">Septation</keyword>
<dbReference type="FunFam" id="3.40.50.1440:FF:000001">
    <property type="entry name" value="Cell division protein FtsZ"/>
    <property type="match status" value="1"/>
</dbReference>
<dbReference type="PANTHER" id="PTHR30314:SF3">
    <property type="entry name" value="MITOCHONDRIAL DIVISION PROTEIN FSZA"/>
    <property type="match status" value="1"/>
</dbReference>
<dbReference type="InterPro" id="IPR045061">
    <property type="entry name" value="FtsZ/CetZ"/>
</dbReference>
<keyword evidence="4 6" id="KW-0131">Cell cycle</keyword>
<dbReference type="AlphaFoldDB" id="Q01Q52"/>
<keyword evidence="4 6" id="KW-0132">Cell division</keyword>
<organism evidence="9">
    <name type="scientific">Solibacter usitatus (strain Ellin6076)</name>
    <dbReference type="NCBI Taxonomy" id="234267"/>
    <lineage>
        <taxon>Bacteria</taxon>
        <taxon>Pseudomonadati</taxon>
        <taxon>Acidobacteriota</taxon>
        <taxon>Terriglobia</taxon>
        <taxon>Bryobacterales</taxon>
        <taxon>Solibacteraceae</taxon>
        <taxon>Candidatus Solibacter</taxon>
    </lineage>
</organism>
<evidence type="ECO:0000313" key="9">
    <source>
        <dbReference type="EMBL" id="ABJ88218.1"/>
    </source>
</evidence>
<feature type="domain" description="Tubulin/FtsZ 2-layer sandwich" evidence="8">
    <location>
        <begin position="218"/>
        <end position="337"/>
    </location>
</feature>
<dbReference type="InterPro" id="IPR024757">
    <property type="entry name" value="FtsZ_C"/>
</dbReference>
<evidence type="ECO:0000259" key="7">
    <source>
        <dbReference type="SMART" id="SM00864"/>
    </source>
</evidence>
<dbReference type="KEGG" id="sus:Acid_7307"/>
<dbReference type="STRING" id="234267.Acid_7307"/>
<proteinExistence type="inferred from homology"/>
<dbReference type="GO" id="GO:0032153">
    <property type="term" value="C:cell division site"/>
    <property type="evidence" value="ECO:0007669"/>
    <property type="project" value="UniProtKB-UniRule"/>
</dbReference>
<dbReference type="PROSITE" id="PS01134">
    <property type="entry name" value="FTSZ_1"/>
    <property type="match status" value="1"/>
</dbReference>